<dbReference type="Proteomes" id="UP000887013">
    <property type="component" value="Unassembled WGS sequence"/>
</dbReference>
<reference evidence="13" key="1">
    <citation type="submission" date="2020-08" db="EMBL/GenBank/DDBJ databases">
        <title>Multicomponent nature underlies the extraordinary mechanical properties of spider dragline silk.</title>
        <authorList>
            <person name="Kono N."/>
            <person name="Nakamura H."/>
            <person name="Mori M."/>
            <person name="Yoshida Y."/>
            <person name="Ohtoshi R."/>
            <person name="Malay A.D."/>
            <person name="Moran D.A.P."/>
            <person name="Tomita M."/>
            <person name="Numata K."/>
            <person name="Arakawa K."/>
        </authorList>
    </citation>
    <scope>NUCLEOTIDE SEQUENCE</scope>
</reference>
<dbReference type="AlphaFoldDB" id="A0A8X6NI41"/>
<evidence type="ECO:0000256" key="2">
    <source>
        <dbReference type="ARBA" id="ARBA00006434"/>
    </source>
</evidence>
<name>A0A8X6NI41_NEPPI</name>
<keyword evidence="4" id="KW-1003">Cell membrane</keyword>
<keyword evidence="8" id="KW-0406">Ion transport</keyword>
<dbReference type="GO" id="GO:0005886">
    <property type="term" value="C:plasma membrane"/>
    <property type="evidence" value="ECO:0007669"/>
    <property type="project" value="UniProtKB-SubCell"/>
</dbReference>
<feature type="transmembrane region" description="Helical" evidence="12">
    <location>
        <begin position="191"/>
        <end position="212"/>
    </location>
</feature>
<evidence type="ECO:0000256" key="12">
    <source>
        <dbReference type="SAM" id="Phobius"/>
    </source>
</evidence>
<dbReference type="GO" id="GO:0015293">
    <property type="term" value="F:symporter activity"/>
    <property type="evidence" value="ECO:0007669"/>
    <property type="project" value="TreeGrafter"/>
</dbReference>
<evidence type="ECO:0000256" key="11">
    <source>
        <dbReference type="RuleBase" id="RU362091"/>
    </source>
</evidence>
<evidence type="ECO:0000256" key="1">
    <source>
        <dbReference type="ARBA" id="ARBA00004651"/>
    </source>
</evidence>
<dbReference type="InterPro" id="IPR038377">
    <property type="entry name" value="Na/Glc_symporter_sf"/>
</dbReference>
<gene>
    <name evidence="13" type="primary">slc5a8</name>
    <name evidence="13" type="ORF">NPIL_428851</name>
</gene>
<evidence type="ECO:0000256" key="4">
    <source>
        <dbReference type="ARBA" id="ARBA00022475"/>
    </source>
</evidence>
<keyword evidence="3" id="KW-0813">Transport</keyword>
<dbReference type="OrthoDB" id="6430508at2759"/>
<evidence type="ECO:0000256" key="7">
    <source>
        <dbReference type="ARBA" id="ARBA00023053"/>
    </source>
</evidence>
<accession>A0A8X6NI41</accession>
<feature type="transmembrane region" description="Helical" evidence="12">
    <location>
        <begin position="276"/>
        <end position="302"/>
    </location>
</feature>
<keyword evidence="5 12" id="KW-0812">Transmembrane</keyword>
<dbReference type="PROSITE" id="PS50283">
    <property type="entry name" value="NA_SOLUT_SYMP_3"/>
    <property type="match status" value="1"/>
</dbReference>
<comment type="similarity">
    <text evidence="2 11">Belongs to the sodium:solute symporter (SSF) (TC 2.A.21) family.</text>
</comment>
<evidence type="ECO:0000313" key="14">
    <source>
        <dbReference type="Proteomes" id="UP000887013"/>
    </source>
</evidence>
<evidence type="ECO:0000256" key="6">
    <source>
        <dbReference type="ARBA" id="ARBA00022989"/>
    </source>
</evidence>
<evidence type="ECO:0000256" key="8">
    <source>
        <dbReference type="ARBA" id="ARBA00023065"/>
    </source>
</evidence>
<dbReference type="InterPro" id="IPR001734">
    <property type="entry name" value="Na/solute_symporter"/>
</dbReference>
<dbReference type="InterPro" id="IPR051163">
    <property type="entry name" value="Sodium:Solute_Symporter_SSF"/>
</dbReference>
<feature type="transmembrane region" description="Helical" evidence="12">
    <location>
        <begin position="519"/>
        <end position="540"/>
    </location>
</feature>
<dbReference type="PANTHER" id="PTHR42985:SF40">
    <property type="entry name" value="LD47995P-RELATED"/>
    <property type="match status" value="1"/>
</dbReference>
<keyword evidence="6 12" id="KW-1133">Transmembrane helix</keyword>
<evidence type="ECO:0000256" key="9">
    <source>
        <dbReference type="ARBA" id="ARBA00023136"/>
    </source>
</evidence>
<feature type="transmembrane region" description="Helical" evidence="12">
    <location>
        <begin position="409"/>
        <end position="433"/>
    </location>
</feature>
<feature type="transmembrane region" description="Helical" evidence="12">
    <location>
        <begin position="83"/>
        <end position="105"/>
    </location>
</feature>
<dbReference type="PANTHER" id="PTHR42985">
    <property type="entry name" value="SODIUM-COUPLED MONOCARBOXYLATE TRANSPORTER"/>
    <property type="match status" value="1"/>
</dbReference>
<feature type="transmembrane region" description="Helical" evidence="12">
    <location>
        <begin position="52"/>
        <end position="71"/>
    </location>
</feature>
<dbReference type="NCBIfam" id="TIGR00813">
    <property type="entry name" value="sss"/>
    <property type="match status" value="1"/>
</dbReference>
<feature type="transmembrane region" description="Helical" evidence="12">
    <location>
        <begin position="380"/>
        <end position="403"/>
    </location>
</feature>
<evidence type="ECO:0000313" key="13">
    <source>
        <dbReference type="EMBL" id="GFT15394.1"/>
    </source>
</evidence>
<feature type="transmembrane region" description="Helical" evidence="12">
    <location>
        <begin position="440"/>
        <end position="461"/>
    </location>
</feature>
<evidence type="ECO:0000256" key="3">
    <source>
        <dbReference type="ARBA" id="ARBA00022448"/>
    </source>
</evidence>
<feature type="transmembrane region" description="Helical" evidence="12">
    <location>
        <begin position="157"/>
        <end position="179"/>
    </location>
</feature>
<feature type="transmembrane region" description="Helical" evidence="12">
    <location>
        <begin position="335"/>
        <end position="359"/>
    </location>
</feature>
<comment type="subcellular location">
    <subcellularLocation>
        <location evidence="1">Cell membrane</location>
        <topology evidence="1">Multi-pass membrane protein</topology>
    </subcellularLocation>
</comment>
<feature type="transmembrane region" description="Helical" evidence="12">
    <location>
        <begin position="237"/>
        <end position="255"/>
    </location>
</feature>
<feature type="transmembrane region" description="Helical" evidence="12">
    <location>
        <begin position="126"/>
        <end position="145"/>
    </location>
</feature>
<dbReference type="Gene3D" id="1.20.1730.10">
    <property type="entry name" value="Sodium/glucose cotransporter"/>
    <property type="match status" value="1"/>
</dbReference>
<comment type="caution">
    <text evidence="13">The sequence shown here is derived from an EMBL/GenBank/DDBJ whole genome shotgun (WGS) entry which is preliminary data.</text>
</comment>
<protein>
    <submittedName>
        <fullName evidence="13">Sodium-coupled monocarboxylate transporter 1</fullName>
    </submittedName>
</protein>
<dbReference type="GO" id="GO:0006814">
    <property type="term" value="P:sodium ion transport"/>
    <property type="evidence" value="ECO:0007669"/>
    <property type="project" value="UniProtKB-KW"/>
</dbReference>
<organism evidence="13 14">
    <name type="scientific">Nephila pilipes</name>
    <name type="common">Giant wood spider</name>
    <name type="synonym">Nephila maculata</name>
    <dbReference type="NCBI Taxonomy" id="299642"/>
    <lineage>
        <taxon>Eukaryota</taxon>
        <taxon>Metazoa</taxon>
        <taxon>Ecdysozoa</taxon>
        <taxon>Arthropoda</taxon>
        <taxon>Chelicerata</taxon>
        <taxon>Arachnida</taxon>
        <taxon>Araneae</taxon>
        <taxon>Araneomorphae</taxon>
        <taxon>Entelegynae</taxon>
        <taxon>Araneoidea</taxon>
        <taxon>Nephilidae</taxon>
        <taxon>Nephila</taxon>
    </lineage>
</organism>
<dbReference type="EMBL" id="BMAW01058265">
    <property type="protein sequence ID" value="GFT15394.1"/>
    <property type="molecule type" value="Genomic_DNA"/>
</dbReference>
<keyword evidence="9 12" id="KW-0472">Membrane</keyword>
<keyword evidence="7" id="KW-0915">Sodium</keyword>
<keyword evidence="10" id="KW-0739">Sodium transport</keyword>
<dbReference type="Pfam" id="PF00474">
    <property type="entry name" value="SSF"/>
    <property type="match status" value="1"/>
</dbReference>
<keyword evidence="14" id="KW-1185">Reference proteome</keyword>
<evidence type="ECO:0000256" key="5">
    <source>
        <dbReference type="ARBA" id="ARBA00022692"/>
    </source>
</evidence>
<feature type="transmembrane region" description="Helical" evidence="12">
    <location>
        <begin position="12"/>
        <end position="31"/>
    </location>
</feature>
<evidence type="ECO:0000256" key="10">
    <source>
        <dbReference type="ARBA" id="ARBA00023201"/>
    </source>
</evidence>
<proteinExistence type="inferred from homology"/>
<sequence length="580" mass="63887">MANIINLGILDYVMVSLMLLVSAGTGIVFRFTGNRQKTMDEYLMGEKSSPRFLVVMSISVTITSAILMVGVPAEVYRYGSQYSVVGIAVGIGMVMSSYIFLPVYFQCNVTSIYEFLEIRFGKLTRYTVSALFILQMLLYMSSILYGPVLALSAVTNLSTKVIIVVCGFVCTFYCFLGGLKAILWTDAFQGISMFLCIIVICITGITEVGGIGEVIRRGEVGNRIQFFNMTTDLTTRYTFWNVFFRGLSLGVGVYGTNQIEVQRALSMSSCKNAQSALRWSAIPVAALFLTCNLFGVILYSVFYLCDPLQADSGLTKYDQLVPYFIVSRLHNIPGLTGLCFAGIFSGSLSSISSALNSLSTVTVVDFLKPFFPNRFTESKLVLVAKGLSLFYGTLCILLCFIISKAQSILQVVLILLSVVEGPTTAIFLIGVLTRKASDKCVMLGLIIGFAVSSWIGFGSLLSGHRHPILPLESIGCSNNSEIISYAVNTTLECSNLEKCPILQQDNYSSEIFVLYKLSFLWIPTFGCILTILLVFAFHLITGWNKNAIPSDSKCLSPIVRYWMKTESLDKKRGIPLEEKS</sequence>